<dbReference type="CDD" id="cd00207">
    <property type="entry name" value="fer2"/>
    <property type="match status" value="1"/>
</dbReference>
<dbReference type="InterPro" id="IPR001055">
    <property type="entry name" value="Adrenodoxin-like"/>
</dbReference>
<dbReference type="EMBL" id="JLXW01000010">
    <property type="protein sequence ID" value="KBZ61031.1"/>
    <property type="molecule type" value="Genomic_DNA"/>
</dbReference>
<comment type="caution">
    <text evidence="8">The sequence shown here is derived from an EMBL/GenBank/DDBJ whole genome shotgun (WGS) entry which is preliminary data.</text>
</comment>
<keyword evidence="4" id="KW-0408">Iron</keyword>
<evidence type="ECO:0000313" key="8">
    <source>
        <dbReference type="EMBL" id="KBZ61031.1"/>
    </source>
</evidence>
<dbReference type="RefSeq" id="WP_234010127.1">
    <property type="nucleotide sequence ID" value="NZ_KK328284.1"/>
</dbReference>
<evidence type="ECO:0000256" key="5">
    <source>
        <dbReference type="ARBA" id="ARBA00023014"/>
    </source>
</evidence>
<dbReference type="InterPro" id="IPR018298">
    <property type="entry name" value="Adrenodoxin_Fe-S_BS"/>
</dbReference>
<keyword evidence="9" id="KW-1185">Reference proteome</keyword>
<comment type="cofactor">
    <cofactor evidence="6">
        <name>[2Fe-2S] cluster</name>
        <dbReference type="ChEBI" id="CHEBI:190135"/>
    </cofactor>
</comment>
<gene>
    <name evidence="8" type="ORF">K875_03982</name>
</gene>
<dbReference type="PROSITE" id="PS00814">
    <property type="entry name" value="ADX"/>
    <property type="match status" value="1"/>
</dbReference>
<evidence type="ECO:0000313" key="9">
    <source>
        <dbReference type="Proteomes" id="UP000025947"/>
    </source>
</evidence>
<dbReference type="InterPro" id="IPR012675">
    <property type="entry name" value="Beta-grasp_dom_sf"/>
</dbReference>
<organism evidence="8 9">
    <name type="scientific">Mycobacterium [tuberculosis] TKK-01-0051</name>
    <dbReference type="NCBI Taxonomy" id="1324261"/>
    <lineage>
        <taxon>Bacteria</taxon>
        <taxon>Bacillati</taxon>
        <taxon>Actinomycetota</taxon>
        <taxon>Actinomycetes</taxon>
        <taxon>Mycobacteriales</taxon>
        <taxon>Mycobacteriaceae</taxon>
        <taxon>Mycobacterium</taxon>
        <taxon>Mycobacterium avium complex (MAC)</taxon>
    </lineage>
</organism>
<dbReference type="SUPFAM" id="SSF54292">
    <property type="entry name" value="2Fe-2S ferredoxin-like"/>
    <property type="match status" value="1"/>
</dbReference>
<reference evidence="8 9" key="1">
    <citation type="submission" date="2014-04" db="EMBL/GenBank/DDBJ databases">
        <title>The Genome Sequence of Mycobacterium tuberculosis TKK-01-0051.</title>
        <authorList>
            <consortium name="The Broad Institute Genomics Platform"/>
            <consortium name="The Broad Institute Genome Sequencing Center for Infectious Disease"/>
            <person name="Earl A.M."/>
            <person name="Cohen K."/>
            <person name="Pym A."/>
            <person name="Bishai W."/>
            <person name="Maharaj K."/>
            <person name="Desjardins C."/>
            <person name="Abeel T."/>
            <person name="Young S."/>
            <person name="Zeng Q."/>
            <person name="Gargeya S."/>
            <person name="Abouelleil A."/>
            <person name="Alvarado L."/>
            <person name="Chapman S.B."/>
            <person name="Gainer-Dewar J."/>
            <person name="Goldberg J."/>
            <person name="Griggs A."/>
            <person name="Gujja S."/>
            <person name="Hansen M."/>
            <person name="Howarth C."/>
            <person name="Imamovic A."/>
            <person name="Larimer J."/>
            <person name="Murphy C."/>
            <person name="Naylor J."/>
            <person name="Pearson M."/>
            <person name="Poon T.W."/>
            <person name="Priest M."/>
            <person name="Roberts A."/>
            <person name="Saif S."/>
            <person name="Shea T."/>
            <person name="Sykes S."/>
            <person name="Wortman J."/>
            <person name="Nusbaum C."/>
            <person name="Birren B."/>
        </authorList>
    </citation>
    <scope>NUCLEOTIDE SEQUENCE [LARGE SCALE GENOMIC DNA]</scope>
    <source>
        <strain evidence="8 9">TKK-01-0051</strain>
    </source>
</reference>
<dbReference type="InterPro" id="IPR001041">
    <property type="entry name" value="2Fe-2S_ferredoxin-type"/>
</dbReference>
<evidence type="ECO:0000256" key="4">
    <source>
        <dbReference type="ARBA" id="ARBA00023004"/>
    </source>
</evidence>
<proteinExistence type="inferred from homology"/>
<evidence type="ECO:0000259" key="7">
    <source>
        <dbReference type="PROSITE" id="PS51085"/>
    </source>
</evidence>
<dbReference type="PANTHER" id="PTHR23426:SF65">
    <property type="entry name" value="FERREDOXIN-2, MITOCHONDRIAL"/>
    <property type="match status" value="1"/>
</dbReference>
<dbReference type="PANTHER" id="PTHR23426">
    <property type="entry name" value="FERREDOXIN/ADRENODOXIN"/>
    <property type="match status" value="1"/>
</dbReference>
<protein>
    <recommendedName>
        <fullName evidence="7">2Fe-2S ferredoxin-type domain-containing protein</fullName>
    </recommendedName>
</protein>
<dbReference type="Gene3D" id="3.10.20.30">
    <property type="match status" value="1"/>
</dbReference>
<keyword evidence="5" id="KW-0411">Iron-sulfur</keyword>
<dbReference type="Pfam" id="PF00111">
    <property type="entry name" value="Fer2"/>
    <property type="match status" value="1"/>
</dbReference>
<dbReference type="PRINTS" id="PR00355">
    <property type="entry name" value="ADRENODOXIN"/>
</dbReference>
<dbReference type="AlphaFoldDB" id="A0A051TXF0"/>
<dbReference type="PROSITE" id="PS51085">
    <property type="entry name" value="2FE2S_FER_2"/>
    <property type="match status" value="1"/>
</dbReference>
<dbReference type="GO" id="GO:0046872">
    <property type="term" value="F:metal ion binding"/>
    <property type="evidence" value="ECO:0007669"/>
    <property type="project" value="UniProtKB-KW"/>
</dbReference>
<dbReference type="HOGENOM" id="CLU_082632_5_1_11"/>
<name>A0A051TXF0_9MYCO</name>
<dbReference type="GO" id="GO:0051537">
    <property type="term" value="F:2 iron, 2 sulfur cluster binding"/>
    <property type="evidence" value="ECO:0007669"/>
    <property type="project" value="UniProtKB-KW"/>
</dbReference>
<evidence type="ECO:0000256" key="3">
    <source>
        <dbReference type="ARBA" id="ARBA00022723"/>
    </source>
</evidence>
<dbReference type="InterPro" id="IPR036010">
    <property type="entry name" value="2Fe-2S_ferredoxin-like_sf"/>
</dbReference>
<sequence length="103" mass="10883">MKYQHGDGTSEVHDVQPGTSLMRAAVYNSVAGIIGECGGQMMCATCHVYLLSDSPGFAPISADEGDILELAAAPVDDRSRLSCQLTVTDEIDAVEVLIPDTQL</sequence>
<keyword evidence="3" id="KW-0479">Metal-binding</keyword>
<dbReference type="GO" id="GO:0140647">
    <property type="term" value="P:P450-containing electron transport chain"/>
    <property type="evidence" value="ECO:0007669"/>
    <property type="project" value="InterPro"/>
</dbReference>
<evidence type="ECO:0000256" key="6">
    <source>
        <dbReference type="ARBA" id="ARBA00034078"/>
    </source>
</evidence>
<accession>A0A051TXF0</accession>
<evidence type="ECO:0000256" key="1">
    <source>
        <dbReference type="ARBA" id="ARBA00010914"/>
    </source>
</evidence>
<feature type="domain" description="2Fe-2S ferredoxin-type" evidence="7">
    <location>
        <begin position="1"/>
        <end position="102"/>
    </location>
</feature>
<comment type="similarity">
    <text evidence="1">Belongs to the adrenodoxin/putidaredoxin family.</text>
</comment>
<keyword evidence="2" id="KW-0001">2Fe-2S</keyword>
<dbReference type="Proteomes" id="UP000025947">
    <property type="component" value="Unassembled WGS sequence"/>
</dbReference>
<evidence type="ECO:0000256" key="2">
    <source>
        <dbReference type="ARBA" id="ARBA00022714"/>
    </source>
</evidence>
<dbReference type="PATRIC" id="fig|1324261.3.peg.4022"/>
<dbReference type="GO" id="GO:0009055">
    <property type="term" value="F:electron transfer activity"/>
    <property type="evidence" value="ECO:0007669"/>
    <property type="project" value="TreeGrafter"/>
</dbReference>